<dbReference type="InterPro" id="IPR032809">
    <property type="entry name" value="Put_HupE_UreJ"/>
</dbReference>
<dbReference type="PROSITE" id="PS00018">
    <property type="entry name" value="EF_HAND_1"/>
    <property type="match status" value="1"/>
</dbReference>
<organism evidence="3 4">
    <name type="scientific">Rivibacter subsaxonicus</name>
    <dbReference type="NCBI Taxonomy" id="457575"/>
    <lineage>
        <taxon>Bacteria</taxon>
        <taxon>Pseudomonadati</taxon>
        <taxon>Pseudomonadota</taxon>
        <taxon>Betaproteobacteria</taxon>
        <taxon>Burkholderiales</taxon>
        <taxon>Rivibacter</taxon>
    </lineage>
</organism>
<feature type="transmembrane region" description="Helical" evidence="1">
    <location>
        <begin position="336"/>
        <end position="353"/>
    </location>
</feature>
<feature type="transmembrane region" description="Helical" evidence="1">
    <location>
        <begin position="365"/>
        <end position="389"/>
    </location>
</feature>
<feature type="chain" id="PRO_5020865407" evidence="2">
    <location>
        <begin position="23"/>
        <end position="429"/>
    </location>
</feature>
<feature type="transmembrane region" description="Helical" evidence="1">
    <location>
        <begin position="401"/>
        <end position="419"/>
    </location>
</feature>
<dbReference type="Pfam" id="PF13795">
    <property type="entry name" value="HupE_UreJ_2"/>
    <property type="match status" value="1"/>
</dbReference>
<keyword evidence="4" id="KW-1185">Reference proteome</keyword>
<keyword evidence="1" id="KW-0812">Transmembrane</keyword>
<comment type="caution">
    <text evidence="3">The sequence shown here is derived from an EMBL/GenBank/DDBJ whole genome shotgun (WGS) entry which is preliminary data.</text>
</comment>
<evidence type="ECO:0000256" key="1">
    <source>
        <dbReference type="SAM" id="Phobius"/>
    </source>
</evidence>
<evidence type="ECO:0000256" key="2">
    <source>
        <dbReference type="SAM" id="SignalP"/>
    </source>
</evidence>
<gene>
    <name evidence="3" type="ORF">EV670_1267</name>
</gene>
<evidence type="ECO:0000313" key="3">
    <source>
        <dbReference type="EMBL" id="RZU00557.1"/>
    </source>
</evidence>
<accession>A0A4Q7VV73</accession>
<dbReference type="RefSeq" id="WP_242616865.1">
    <property type="nucleotide sequence ID" value="NZ_SHKP01000005.1"/>
</dbReference>
<dbReference type="AlphaFoldDB" id="A0A4Q7VV73"/>
<feature type="signal peptide" evidence="2">
    <location>
        <begin position="1"/>
        <end position="22"/>
    </location>
</feature>
<keyword evidence="1" id="KW-0472">Membrane</keyword>
<feature type="transmembrane region" description="Helical" evidence="1">
    <location>
        <begin position="280"/>
        <end position="303"/>
    </location>
</feature>
<feature type="transmembrane region" description="Helical" evidence="1">
    <location>
        <begin position="197"/>
        <end position="217"/>
    </location>
</feature>
<dbReference type="InterPro" id="IPR018247">
    <property type="entry name" value="EF_Hand_1_Ca_BS"/>
</dbReference>
<name>A0A4Q7VV73_9BURK</name>
<protein>
    <submittedName>
        <fullName evidence="3">HupE/UreJ protein</fullName>
    </submittedName>
</protein>
<keyword evidence="2" id="KW-0732">Signal</keyword>
<feature type="transmembrane region" description="Helical" evidence="1">
    <location>
        <begin position="309"/>
        <end position="327"/>
    </location>
</feature>
<dbReference type="EMBL" id="SHKP01000005">
    <property type="protein sequence ID" value="RZU00557.1"/>
    <property type="molecule type" value="Genomic_DNA"/>
</dbReference>
<evidence type="ECO:0000313" key="4">
    <source>
        <dbReference type="Proteomes" id="UP000293671"/>
    </source>
</evidence>
<proteinExistence type="predicted"/>
<keyword evidence="1" id="KW-1133">Transmembrane helix</keyword>
<sequence length="429" mass="45529">MSALRACLVAGLLALAALPVPAHKPSDAYLRLQLLPGEPGRVEQRLDIAVRDLDRELDLDADGDGRITWGELRGRWTEIEALAAAGVRLAGADGRCAVVSRGVPQLDEHSDGPYAVLVQTLACAPTPRRLELRYTLFAASDPTHRGIVLVSGTPGGDRPHVLGPDAPALDIELPATADAPAAPTGWIGFVREGVHHILIGTDHVLFLLALLLPAVLLRAARPTTEATAPTQALMNLRTCRLALATPGDALLPAPPAAQAPSTAALAWQPAPALRPVLRKVLAIVTAFTLAHSITLALAALGLLDPPSRWVESLIAASVAFAAIDNLWPMLLRRRTAFAFGFGLVHGFGFASVLRDIGLERGNLVVPLLSFNLGVEIGQLLIVALFLPLAWTLRGTALYRRVLLPCGSLAILALALLWLVERVFDLQALP</sequence>
<reference evidence="3 4" key="1">
    <citation type="submission" date="2019-02" db="EMBL/GenBank/DDBJ databases">
        <title>Genomic Encyclopedia of Type Strains, Phase IV (KMG-IV): sequencing the most valuable type-strain genomes for metagenomic binning, comparative biology and taxonomic classification.</title>
        <authorList>
            <person name="Goeker M."/>
        </authorList>
    </citation>
    <scope>NUCLEOTIDE SEQUENCE [LARGE SCALE GENOMIC DNA]</scope>
    <source>
        <strain evidence="3 4">DSM 19570</strain>
    </source>
</reference>
<dbReference type="Proteomes" id="UP000293671">
    <property type="component" value="Unassembled WGS sequence"/>
</dbReference>